<dbReference type="SUPFAM" id="SSF54211">
    <property type="entry name" value="Ribosomal protein S5 domain 2-like"/>
    <property type="match status" value="1"/>
</dbReference>
<dbReference type="PANTHER" id="PTHR10073:SF52">
    <property type="entry name" value="MISMATCH REPAIR ENDONUCLEASE PMS2"/>
    <property type="match status" value="1"/>
</dbReference>
<evidence type="ECO:0000256" key="5">
    <source>
        <dbReference type="ARBA" id="ARBA00022759"/>
    </source>
</evidence>
<evidence type="ECO:0000313" key="18">
    <source>
        <dbReference type="RefSeq" id="XP_022314314.1"/>
    </source>
</evidence>
<evidence type="ECO:0000256" key="14">
    <source>
        <dbReference type="SAM" id="MobiDB-lite"/>
    </source>
</evidence>
<evidence type="ECO:0000256" key="2">
    <source>
        <dbReference type="ARBA" id="ARBA00006082"/>
    </source>
</evidence>
<evidence type="ECO:0000256" key="10">
    <source>
        <dbReference type="ARBA" id="ARBA00048778"/>
    </source>
</evidence>
<dbReference type="Proteomes" id="UP000694844">
    <property type="component" value="Chromosome 2"/>
</dbReference>
<evidence type="ECO:0000256" key="9">
    <source>
        <dbReference type="ARBA" id="ARBA00023242"/>
    </source>
</evidence>
<evidence type="ECO:0000256" key="11">
    <source>
        <dbReference type="ARBA" id="ARBA00072579"/>
    </source>
</evidence>
<dbReference type="InterPro" id="IPR014721">
    <property type="entry name" value="Ribsml_uS5_D2-typ_fold_subgr"/>
</dbReference>
<comment type="subcellular location">
    <subcellularLocation>
        <location evidence="1">Nucleus</location>
    </subcellularLocation>
</comment>
<dbReference type="InterPro" id="IPR038973">
    <property type="entry name" value="MutL/Mlh/Pms-like"/>
</dbReference>
<feature type="compositionally biased region" description="Basic and acidic residues" evidence="14">
    <location>
        <begin position="434"/>
        <end position="468"/>
    </location>
</feature>
<evidence type="ECO:0000256" key="12">
    <source>
        <dbReference type="ARBA" id="ARBA00077255"/>
    </source>
</evidence>
<sequence>MEEDHVLLAKEIKAIDKKSVHRICSGQVVLTLATAVKELVENSIDAGATSVEIKLKDYGLESIEVGDDGVGVEESNFEGLTLKHHTSKLQDFTDLINVDTFGFRGEALSSLCALSSLTVTTKHKDASVGTKLEFDFNGKINTRSPHPRQRGTTVLLQNLFSTLPVRHKEFQRNIKKEFSRMIQVLTSYCIISTGVRITCSNQTKKGGRSTVVSSSGNKTLRENITDVFGPKQIQSLMEFKKFDPSDDVLDEFNLKVTEDAADCFRIEGYVSKCDHGLGRSTTDRQFIFINGRPCDSVKISKVINEIYHQYNRHQYPFVALHITMKKESVDVNVTPDKRQIFMENEKILLATIKTSLTKIYEPTVSSYPVALFTDKMFQSNLSSTNSASETKAETARTASQNLAGKLQISALSNLKRKFSSAFAKPESEGAVSPSRKDRSPASKQRRLDRFLHKSSPKKDKDDDGQQKSEEDVVFMIKEEGIPFPTGEQCVTDSITEKVGPDGDCARSDVKVIFHSPSDHSQRIETSIRDPRDLTAVDLDTQSVEKDYSGSGNRVPVCSIDSRSSISSSSEISDHESSSKKNSSNNNSLNHVCSKQNTQDTVKCSGSDQLCSNLISGNSSVQEWNSKVCSVDNSDVIVTKPVCLDRLDDQDSAGPNTSECSEQTTEDSPEESMPLTITSLDEKESHFKKERTVHFDFKKLKEQFETAPKKKTSSENISRKFRAVISPNENQSAEEELSREISKSMFKEMEILGQFNLGFIIVRLNRDLFIVDQHATDEKYNFEQLQQNTVIQCQKLIQPQNLELTASNEIILMDNLEVFRKNGFDFIVNEHALPMQRVKLTSIPVSRNWTFGKEDIEELIFMLSDSPNVMCRPSRVRQMFASRACRKSIMIGTALKKSEMKKLVCHMGEIEQPWNCPHGRPTMRHLINLDMVPK</sequence>
<dbReference type="InterPro" id="IPR037198">
    <property type="entry name" value="MutL_C_sf"/>
</dbReference>
<dbReference type="Gene3D" id="3.30.1370.100">
    <property type="entry name" value="MutL, C-terminal domain, regulatory subdomain"/>
    <property type="match status" value="1"/>
</dbReference>
<evidence type="ECO:0000256" key="6">
    <source>
        <dbReference type="ARBA" id="ARBA00022763"/>
    </source>
</evidence>
<comment type="similarity">
    <text evidence="2">Belongs to the DNA mismatch repair MutL/HexB family.</text>
</comment>
<keyword evidence="9" id="KW-0539">Nucleus</keyword>
<evidence type="ECO:0000256" key="4">
    <source>
        <dbReference type="ARBA" id="ARBA00022741"/>
    </source>
</evidence>
<dbReference type="GO" id="GO:0140664">
    <property type="term" value="F:ATP-dependent DNA damage sensor activity"/>
    <property type="evidence" value="ECO:0007669"/>
    <property type="project" value="InterPro"/>
</dbReference>
<dbReference type="Pfam" id="PF13589">
    <property type="entry name" value="HATPase_c_3"/>
    <property type="match status" value="1"/>
</dbReference>
<accession>A0A8B8CGL3</accession>
<keyword evidence="7" id="KW-0378">Hydrolase</keyword>
<feature type="compositionally biased region" description="Low complexity" evidence="14">
    <location>
        <begin position="558"/>
        <end position="570"/>
    </location>
</feature>
<protein>
    <recommendedName>
        <fullName evidence="11">Mismatch repair endonuclease PMS2</fullName>
    </recommendedName>
    <alternativeName>
        <fullName evidence="13">DNA mismatch repair protein PMS2</fullName>
    </alternativeName>
    <alternativeName>
        <fullName evidence="12">PMS1 protein homolog 2</fullName>
    </alternativeName>
</protein>
<organism evidence="17 18">
    <name type="scientific">Crassostrea virginica</name>
    <name type="common">Eastern oyster</name>
    <dbReference type="NCBI Taxonomy" id="6565"/>
    <lineage>
        <taxon>Eukaryota</taxon>
        <taxon>Metazoa</taxon>
        <taxon>Spiralia</taxon>
        <taxon>Lophotrochozoa</taxon>
        <taxon>Mollusca</taxon>
        <taxon>Bivalvia</taxon>
        <taxon>Autobranchia</taxon>
        <taxon>Pteriomorphia</taxon>
        <taxon>Ostreida</taxon>
        <taxon>Ostreoidea</taxon>
        <taxon>Ostreidae</taxon>
        <taxon>Crassostrea</taxon>
    </lineage>
</organism>
<dbReference type="InterPro" id="IPR042121">
    <property type="entry name" value="MutL_C_regsub"/>
</dbReference>
<dbReference type="KEGG" id="cvn:111118905"/>
<dbReference type="GO" id="GO:0030983">
    <property type="term" value="F:mismatched DNA binding"/>
    <property type="evidence" value="ECO:0007669"/>
    <property type="project" value="InterPro"/>
</dbReference>
<keyword evidence="3" id="KW-0540">Nuclease</keyword>
<dbReference type="SMART" id="SM01340">
    <property type="entry name" value="DNA_mis_repair"/>
    <property type="match status" value="1"/>
</dbReference>
<feature type="region of interest" description="Disordered" evidence="14">
    <location>
        <begin position="423"/>
        <end position="468"/>
    </location>
</feature>
<dbReference type="GO" id="GO:0004519">
    <property type="term" value="F:endonuclease activity"/>
    <property type="evidence" value="ECO:0007669"/>
    <property type="project" value="UniProtKB-KW"/>
</dbReference>
<evidence type="ECO:0000259" key="16">
    <source>
        <dbReference type="SMART" id="SM01340"/>
    </source>
</evidence>
<dbReference type="OrthoDB" id="10254304at2759"/>
<dbReference type="NCBIfam" id="TIGR00585">
    <property type="entry name" value="mutl"/>
    <property type="match status" value="1"/>
</dbReference>
<dbReference type="InterPro" id="IPR014790">
    <property type="entry name" value="MutL_C"/>
</dbReference>
<dbReference type="CDD" id="cd03484">
    <property type="entry name" value="MutL_Trans_hPMS_2_like"/>
    <property type="match status" value="1"/>
</dbReference>
<dbReference type="InterPro" id="IPR042120">
    <property type="entry name" value="MutL_C_dimsub"/>
</dbReference>
<dbReference type="FunFam" id="3.30.230.10:FF:000032">
    <property type="entry name" value="mismatch repair endonuclease PMS2 isoform X2"/>
    <property type="match status" value="1"/>
</dbReference>
<dbReference type="Gene3D" id="3.30.565.10">
    <property type="entry name" value="Histidine kinase-like ATPase, C-terminal domain"/>
    <property type="match status" value="1"/>
</dbReference>
<dbReference type="InterPro" id="IPR020568">
    <property type="entry name" value="Ribosomal_Su5_D2-typ_SF"/>
</dbReference>
<dbReference type="FunFam" id="3.30.1370.100:FF:000001">
    <property type="entry name" value="Mismatch repair endonuclease pms1, putative"/>
    <property type="match status" value="1"/>
</dbReference>
<proteinExistence type="inferred from homology"/>
<comment type="catalytic activity">
    <reaction evidence="10">
        <text>ATP + H2O = ADP + phosphate + H(+)</text>
        <dbReference type="Rhea" id="RHEA:13065"/>
        <dbReference type="ChEBI" id="CHEBI:15377"/>
        <dbReference type="ChEBI" id="CHEBI:15378"/>
        <dbReference type="ChEBI" id="CHEBI:30616"/>
        <dbReference type="ChEBI" id="CHEBI:43474"/>
        <dbReference type="ChEBI" id="CHEBI:456216"/>
    </reaction>
    <physiologicalReaction direction="left-to-right" evidence="10">
        <dbReference type="Rhea" id="RHEA:13066"/>
    </physiologicalReaction>
</comment>
<dbReference type="GO" id="GO:0006298">
    <property type="term" value="P:mismatch repair"/>
    <property type="evidence" value="ECO:0007669"/>
    <property type="project" value="InterPro"/>
</dbReference>
<dbReference type="InterPro" id="IPR036890">
    <property type="entry name" value="HATPase_C_sf"/>
</dbReference>
<dbReference type="Gene3D" id="3.30.1540.20">
    <property type="entry name" value="MutL, C-terminal domain, dimerisation subdomain"/>
    <property type="match status" value="1"/>
</dbReference>
<dbReference type="AlphaFoldDB" id="A0A8B8CGL3"/>
<keyword evidence="8" id="KW-0067">ATP-binding</keyword>
<keyword evidence="6" id="KW-0227">DNA damage</keyword>
<keyword evidence="17" id="KW-1185">Reference proteome</keyword>
<dbReference type="GeneID" id="111118905"/>
<evidence type="ECO:0000256" key="8">
    <source>
        <dbReference type="ARBA" id="ARBA00022840"/>
    </source>
</evidence>
<keyword evidence="4" id="KW-0547">Nucleotide-binding</keyword>
<evidence type="ECO:0000256" key="7">
    <source>
        <dbReference type="ARBA" id="ARBA00022801"/>
    </source>
</evidence>
<dbReference type="SMART" id="SM00853">
    <property type="entry name" value="MutL_C"/>
    <property type="match status" value="1"/>
</dbReference>
<keyword evidence="5" id="KW-0255">Endonuclease</keyword>
<dbReference type="SUPFAM" id="SSF55874">
    <property type="entry name" value="ATPase domain of HSP90 chaperone/DNA topoisomerase II/histidine kinase"/>
    <property type="match status" value="1"/>
</dbReference>
<evidence type="ECO:0000256" key="3">
    <source>
        <dbReference type="ARBA" id="ARBA00022722"/>
    </source>
</evidence>
<feature type="compositionally biased region" description="Polar residues" evidence="14">
    <location>
        <begin position="652"/>
        <end position="662"/>
    </location>
</feature>
<dbReference type="InterPro" id="IPR002099">
    <property type="entry name" value="MutL/Mlh/PMS"/>
</dbReference>
<feature type="region of interest" description="Disordered" evidence="14">
    <location>
        <begin position="645"/>
        <end position="672"/>
    </location>
</feature>
<dbReference type="CDD" id="cd16926">
    <property type="entry name" value="HATPase_MutL-MLH-PMS-like"/>
    <property type="match status" value="1"/>
</dbReference>
<dbReference type="RefSeq" id="XP_022314314.1">
    <property type="nucleotide sequence ID" value="XM_022458606.1"/>
</dbReference>
<name>A0A8B8CGL3_CRAVI</name>
<dbReference type="FunFam" id="3.30.1540.20:FF:000019">
    <property type="entry name" value="PMS1 homolog 2, mismatch repair system component"/>
    <property type="match status" value="1"/>
</dbReference>
<feature type="domain" description="MutL C-terminal dimerisation" evidence="15">
    <location>
        <begin position="750"/>
        <end position="894"/>
    </location>
</feature>
<evidence type="ECO:0000259" key="15">
    <source>
        <dbReference type="SMART" id="SM00853"/>
    </source>
</evidence>
<feature type="region of interest" description="Disordered" evidence="14">
    <location>
        <begin position="544"/>
        <end position="591"/>
    </location>
</feature>
<evidence type="ECO:0000256" key="13">
    <source>
        <dbReference type="ARBA" id="ARBA00083250"/>
    </source>
</evidence>
<dbReference type="InterPro" id="IPR013507">
    <property type="entry name" value="DNA_mismatch_S5_2-like"/>
</dbReference>
<evidence type="ECO:0000256" key="1">
    <source>
        <dbReference type="ARBA" id="ARBA00004123"/>
    </source>
</evidence>
<gene>
    <name evidence="18" type="primary">LOC111118905</name>
</gene>
<dbReference type="Pfam" id="PF01119">
    <property type="entry name" value="DNA_mis_repair"/>
    <property type="match status" value="1"/>
</dbReference>
<feature type="domain" description="DNA mismatch repair protein S5" evidence="16">
    <location>
        <begin position="224"/>
        <end position="361"/>
    </location>
</feature>
<dbReference type="Pfam" id="PF08676">
    <property type="entry name" value="MutL_C"/>
    <property type="match status" value="1"/>
</dbReference>
<dbReference type="GO" id="GO:0016887">
    <property type="term" value="F:ATP hydrolysis activity"/>
    <property type="evidence" value="ECO:0007669"/>
    <property type="project" value="InterPro"/>
</dbReference>
<dbReference type="FunFam" id="3.30.565.10:FF:000014">
    <property type="entry name" value="Mismatch repair endonuclease pms1, putative"/>
    <property type="match status" value="1"/>
</dbReference>
<dbReference type="PROSITE" id="PS00058">
    <property type="entry name" value="DNA_MISMATCH_REPAIR_1"/>
    <property type="match status" value="1"/>
</dbReference>
<dbReference type="GO" id="GO:0005524">
    <property type="term" value="F:ATP binding"/>
    <property type="evidence" value="ECO:0007669"/>
    <property type="project" value="UniProtKB-KW"/>
</dbReference>
<dbReference type="SUPFAM" id="SSF118116">
    <property type="entry name" value="DNA mismatch repair protein MutL"/>
    <property type="match status" value="1"/>
</dbReference>
<dbReference type="InterPro" id="IPR014762">
    <property type="entry name" value="DNA_mismatch_repair_CS"/>
</dbReference>
<dbReference type="GO" id="GO:0032389">
    <property type="term" value="C:MutLalpha complex"/>
    <property type="evidence" value="ECO:0007669"/>
    <property type="project" value="TreeGrafter"/>
</dbReference>
<evidence type="ECO:0000313" key="17">
    <source>
        <dbReference type="Proteomes" id="UP000694844"/>
    </source>
</evidence>
<reference evidence="18" key="1">
    <citation type="submission" date="2025-08" db="UniProtKB">
        <authorList>
            <consortium name="RefSeq"/>
        </authorList>
    </citation>
    <scope>IDENTIFICATION</scope>
    <source>
        <tissue evidence="18">Whole sample</tissue>
    </source>
</reference>
<dbReference type="Gene3D" id="3.30.230.10">
    <property type="match status" value="1"/>
</dbReference>
<dbReference type="PANTHER" id="PTHR10073">
    <property type="entry name" value="DNA MISMATCH REPAIR PROTEIN MLH, PMS, MUTL"/>
    <property type="match status" value="1"/>
</dbReference>